<reference evidence="2" key="1">
    <citation type="submission" date="2021-06" db="EMBL/GenBank/DDBJ databases">
        <title>Parelaphostrongylus tenuis whole genome reference sequence.</title>
        <authorList>
            <person name="Garwood T.J."/>
            <person name="Larsen P.A."/>
            <person name="Fountain-Jones N.M."/>
            <person name="Garbe J.R."/>
            <person name="Macchietto M.G."/>
            <person name="Kania S.A."/>
            <person name="Gerhold R.W."/>
            <person name="Richards J.E."/>
            <person name="Wolf T.M."/>
        </authorList>
    </citation>
    <scope>NUCLEOTIDE SEQUENCE</scope>
    <source>
        <strain evidence="2">MNPRO001-30</strain>
        <tissue evidence="2">Meninges</tissue>
    </source>
</reference>
<sequence length="186" mass="20480">MYQHDTPSSYRQEDHYGNQTGPCSYDTYDTTPRFFGASPLRNLAASINRPTPGGMTMPHLVTPPQQHLADDKRATVPAKDGCHLPPHLSLPYGIPPAQLRGAPQQPTRQARSIDNSETSPSNSLTDQERYGGPALLQKENIRKPPESPRALIPRQIVGIAKMVDIPLHQHSRIGSKQSLPDLILLA</sequence>
<evidence type="ECO:0000313" key="2">
    <source>
        <dbReference type="EMBL" id="KAJ1353700.1"/>
    </source>
</evidence>
<accession>A0AAD5M7T5</accession>
<keyword evidence="3" id="KW-1185">Reference proteome</keyword>
<dbReference type="EMBL" id="JAHQIW010001818">
    <property type="protein sequence ID" value="KAJ1353700.1"/>
    <property type="molecule type" value="Genomic_DNA"/>
</dbReference>
<feature type="compositionally biased region" description="Polar residues" evidence="1">
    <location>
        <begin position="1"/>
        <end position="10"/>
    </location>
</feature>
<evidence type="ECO:0000256" key="1">
    <source>
        <dbReference type="SAM" id="MobiDB-lite"/>
    </source>
</evidence>
<name>A0AAD5M7T5_PARTN</name>
<feature type="compositionally biased region" description="Polar residues" evidence="1">
    <location>
        <begin position="17"/>
        <end position="27"/>
    </location>
</feature>
<dbReference type="Proteomes" id="UP001196413">
    <property type="component" value="Unassembled WGS sequence"/>
</dbReference>
<dbReference type="AlphaFoldDB" id="A0AAD5M7T5"/>
<proteinExistence type="predicted"/>
<gene>
    <name evidence="2" type="ORF">KIN20_010394</name>
</gene>
<feature type="region of interest" description="Disordered" evidence="1">
    <location>
        <begin position="62"/>
        <end position="129"/>
    </location>
</feature>
<feature type="region of interest" description="Disordered" evidence="1">
    <location>
        <begin position="1"/>
        <end position="27"/>
    </location>
</feature>
<evidence type="ECO:0000313" key="3">
    <source>
        <dbReference type="Proteomes" id="UP001196413"/>
    </source>
</evidence>
<organism evidence="2 3">
    <name type="scientific">Parelaphostrongylus tenuis</name>
    <name type="common">Meningeal worm</name>
    <dbReference type="NCBI Taxonomy" id="148309"/>
    <lineage>
        <taxon>Eukaryota</taxon>
        <taxon>Metazoa</taxon>
        <taxon>Ecdysozoa</taxon>
        <taxon>Nematoda</taxon>
        <taxon>Chromadorea</taxon>
        <taxon>Rhabditida</taxon>
        <taxon>Rhabditina</taxon>
        <taxon>Rhabditomorpha</taxon>
        <taxon>Strongyloidea</taxon>
        <taxon>Metastrongylidae</taxon>
        <taxon>Parelaphostrongylus</taxon>
    </lineage>
</organism>
<protein>
    <submittedName>
        <fullName evidence="2">Uncharacterized protein</fullName>
    </submittedName>
</protein>
<feature type="compositionally biased region" description="Polar residues" evidence="1">
    <location>
        <begin position="104"/>
        <end position="125"/>
    </location>
</feature>
<comment type="caution">
    <text evidence="2">The sequence shown here is derived from an EMBL/GenBank/DDBJ whole genome shotgun (WGS) entry which is preliminary data.</text>
</comment>